<protein>
    <submittedName>
        <fullName evidence="1">Uncharacterized protein</fullName>
    </submittedName>
</protein>
<dbReference type="OrthoDB" id="3640645at2"/>
<dbReference type="RefSeq" id="WP_072474364.1">
    <property type="nucleotide sequence ID" value="NZ_FPJG01000002.1"/>
</dbReference>
<dbReference type="EMBL" id="FPJG01000002">
    <property type="protein sequence ID" value="SFW12650.1"/>
    <property type="molecule type" value="Genomic_DNA"/>
</dbReference>
<keyword evidence="2" id="KW-1185">Reference proteome</keyword>
<sequence length="276" mass="30254">MSPHTWLHRRDRLFLRIGRRTEPVPEPIEGLLLHGPGDLTADVGADLLRLDGTLVALARRLRADAEAAARQITRDHGGRSERARAGITRSRVDAVAGHTRIVEQLDDVTLTTEMLREFVTSLAADGLLRDAAAGWKRNPEPPAHVEVILDEFLAAQLDRRRARPDGWGGTALAGIEEFGAHWRREPDDDPSELPPTYLTGSWALGYLPSTAEVYAVRRADGPHTFWLLGTGFATFDQVAAVLAPILPKMRCPNSLILAADTIHAARRPVHSHAEAG</sequence>
<proteinExistence type="predicted"/>
<dbReference type="AlphaFoldDB" id="A0A1K1LP39"/>
<evidence type="ECO:0000313" key="2">
    <source>
        <dbReference type="Proteomes" id="UP000182740"/>
    </source>
</evidence>
<reference evidence="2" key="1">
    <citation type="submission" date="2016-11" db="EMBL/GenBank/DDBJ databases">
        <authorList>
            <person name="Varghese N."/>
            <person name="Submissions S."/>
        </authorList>
    </citation>
    <scope>NUCLEOTIDE SEQUENCE [LARGE SCALE GENOMIC DNA]</scope>
    <source>
        <strain evidence="2">DSM 44671</strain>
    </source>
</reference>
<dbReference type="Proteomes" id="UP000182740">
    <property type="component" value="Unassembled WGS sequence"/>
</dbReference>
<organism evidence="1 2">
    <name type="scientific">Amycolatopsis australiensis</name>
    <dbReference type="NCBI Taxonomy" id="546364"/>
    <lineage>
        <taxon>Bacteria</taxon>
        <taxon>Bacillati</taxon>
        <taxon>Actinomycetota</taxon>
        <taxon>Actinomycetes</taxon>
        <taxon>Pseudonocardiales</taxon>
        <taxon>Pseudonocardiaceae</taxon>
        <taxon>Amycolatopsis</taxon>
    </lineage>
</organism>
<evidence type="ECO:0000313" key="1">
    <source>
        <dbReference type="EMBL" id="SFW12650.1"/>
    </source>
</evidence>
<name>A0A1K1LP39_9PSEU</name>
<accession>A0A1K1LP39</accession>
<gene>
    <name evidence="1" type="ORF">SAMN04489730_0100</name>
</gene>